<dbReference type="InterPro" id="IPR042307">
    <property type="entry name" value="Reeler_sf"/>
</dbReference>
<evidence type="ECO:0000256" key="1">
    <source>
        <dbReference type="SAM" id="MobiDB-lite"/>
    </source>
</evidence>
<evidence type="ECO:0000313" key="3">
    <source>
        <dbReference type="EMBL" id="BES89505.1"/>
    </source>
</evidence>
<protein>
    <submittedName>
        <fullName evidence="3">Biological_process</fullName>
    </submittedName>
</protein>
<evidence type="ECO:0000259" key="2">
    <source>
        <dbReference type="PROSITE" id="PS51019"/>
    </source>
</evidence>
<dbReference type="Gene3D" id="2.60.40.4060">
    <property type="entry name" value="Reeler domain"/>
    <property type="match status" value="1"/>
</dbReference>
<dbReference type="PANTHER" id="PTHR45828:SF33">
    <property type="entry name" value="DOMON DOMAIN-CONTAINING PROTEIN"/>
    <property type="match status" value="1"/>
</dbReference>
<keyword evidence="4" id="KW-1185">Reference proteome</keyword>
<dbReference type="InterPro" id="IPR002861">
    <property type="entry name" value="Reeler_dom"/>
</dbReference>
<dbReference type="PANTHER" id="PTHR45828">
    <property type="entry name" value="CYTOCHROME B561/FERRIC REDUCTASE TRANSMEMBRANE"/>
    <property type="match status" value="1"/>
</dbReference>
<dbReference type="EMBL" id="AP028909">
    <property type="protein sequence ID" value="BES89505.1"/>
    <property type="molecule type" value="Genomic_DNA"/>
</dbReference>
<dbReference type="CDD" id="cd08544">
    <property type="entry name" value="Reeler"/>
    <property type="match status" value="1"/>
</dbReference>
<reference evidence="3 4" key="1">
    <citation type="submission" date="2023-09" db="EMBL/GenBank/DDBJ databases">
        <title>Nesidiocoris tenuis whole genome shotgun sequence.</title>
        <authorList>
            <person name="Shibata T."/>
            <person name="Shimoda M."/>
            <person name="Kobayashi T."/>
            <person name="Uehara T."/>
        </authorList>
    </citation>
    <scope>NUCLEOTIDE SEQUENCE [LARGE SCALE GENOMIC DNA]</scope>
    <source>
        <strain evidence="3 4">Japan</strain>
    </source>
</reference>
<dbReference type="PROSITE" id="PS51019">
    <property type="entry name" value="REELIN"/>
    <property type="match status" value="1"/>
</dbReference>
<organism evidence="3 4">
    <name type="scientific">Nesidiocoris tenuis</name>
    <dbReference type="NCBI Taxonomy" id="355587"/>
    <lineage>
        <taxon>Eukaryota</taxon>
        <taxon>Metazoa</taxon>
        <taxon>Ecdysozoa</taxon>
        <taxon>Arthropoda</taxon>
        <taxon>Hexapoda</taxon>
        <taxon>Insecta</taxon>
        <taxon>Pterygota</taxon>
        <taxon>Neoptera</taxon>
        <taxon>Paraneoptera</taxon>
        <taxon>Hemiptera</taxon>
        <taxon>Heteroptera</taxon>
        <taxon>Panheteroptera</taxon>
        <taxon>Cimicomorpha</taxon>
        <taxon>Miridae</taxon>
        <taxon>Dicyphina</taxon>
        <taxon>Nesidiocoris</taxon>
    </lineage>
</organism>
<feature type="domain" description="Reelin" evidence="2">
    <location>
        <begin position="58"/>
        <end position="213"/>
    </location>
</feature>
<dbReference type="Pfam" id="PF02014">
    <property type="entry name" value="Reeler"/>
    <property type="match status" value="1"/>
</dbReference>
<feature type="region of interest" description="Disordered" evidence="1">
    <location>
        <begin position="79"/>
        <end position="99"/>
    </location>
</feature>
<proteinExistence type="predicted"/>
<name>A0ABN7AF79_9HEMI</name>
<sequence>MAVVDGVPTDKTMQFVMMIINHAKRSDRRSSSANTILRWTLPLSSSHLNMRATYSIALAVAAVLLVDVAEGYSKGAPKEVCDDMTPQHPATPQPKNTSPYLIKMNRNKIQAGESVNVTITGKKGETIKGFMIQARVGSTPVGHFSSGKDVQTVDCGSGRQNSATHTNSEAKKEIRATWTAPANLKETVYMYATVAKDGGTFWVQQKSRGLTVE</sequence>
<feature type="compositionally biased region" description="Polar residues" evidence="1">
    <location>
        <begin position="88"/>
        <end position="99"/>
    </location>
</feature>
<dbReference type="Proteomes" id="UP001307889">
    <property type="component" value="Chromosome 1"/>
</dbReference>
<accession>A0ABN7AF79</accession>
<gene>
    <name evidence="3" type="ORF">NTJ_02313</name>
</gene>
<evidence type="ECO:0000313" key="4">
    <source>
        <dbReference type="Proteomes" id="UP001307889"/>
    </source>
</evidence>
<dbReference type="InterPro" id="IPR051237">
    <property type="entry name" value="Ferric-chelate_Red/DefProt"/>
</dbReference>